<protein>
    <submittedName>
        <fullName evidence="1">Uncharacterized protein</fullName>
    </submittedName>
</protein>
<evidence type="ECO:0000313" key="3">
    <source>
        <dbReference type="Proteomes" id="UP000663832"/>
    </source>
</evidence>
<dbReference type="AlphaFoldDB" id="A0A814G1K0"/>
<organism evidence="1 4">
    <name type="scientific">Adineta steineri</name>
    <dbReference type="NCBI Taxonomy" id="433720"/>
    <lineage>
        <taxon>Eukaryota</taxon>
        <taxon>Metazoa</taxon>
        <taxon>Spiralia</taxon>
        <taxon>Gnathifera</taxon>
        <taxon>Rotifera</taxon>
        <taxon>Eurotatoria</taxon>
        <taxon>Bdelloidea</taxon>
        <taxon>Adinetida</taxon>
        <taxon>Adinetidae</taxon>
        <taxon>Adineta</taxon>
    </lineage>
</organism>
<evidence type="ECO:0000313" key="2">
    <source>
        <dbReference type="EMBL" id="CAF0994646.1"/>
    </source>
</evidence>
<evidence type="ECO:0000313" key="1">
    <source>
        <dbReference type="EMBL" id="CAF0989973.1"/>
    </source>
</evidence>
<dbReference type="Proteomes" id="UP000663832">
    <property type="component" value="Unassembled WGS sequence"/>
</dbReference>
<dbReference type="EMBL" id="CAJNOI010000067">
    <property type="protein sequence ID" value="CAF0989973.1"/>
    <property type="molecule type" value="Genomic_DNA"/>
</dbReference>
<proteinExistence type="predicted"/>
<name>A0A814G1K0_9BILA</name>
<dbReference type="Proteomes" id="UP000663877">
    <property type="component" value="Unassembled WGS sequence"/>
</dbReference>
<comment type="caution">
    <text evidence="1">The sequence shown here is derived from an EMBL/GenBank/DDBJ whole genome shotgun (WGS) entry which is preliminary data.</text>
</comment>
<reference evidence="1" key="1">
    <citation type="submission" date="2021-02" db="EMBL/GenBank/DDBJ databases">
        <authorList>
            <person name="Nowell W R."/>
        </authorList>
    </citation>
    <scope>NUCLEOTIDE SEQUENCE</scope>
</reference>
<accession>A0A814G1K0</accession>
<sequence length="207" mass="22515">MQHIIDQYYNLSSIYKALDYDKEWIKETKTTSDTTKPSTLLSTGDLTKFTSTTSATENSITSKPVYPNLFTDYRYTNIMTNGPIIVTTVHPLISATNDSSNTSFMTAESTTSTTQQVYSSKTTEITTTTTAAVPTCGPSLCCSGGCHRCVYSDSTYYCLWYGQTGYNFYTDASRCTTMGSSEIYCTYSTTCGIGPGGHGFGYGNGCG</sequence>
<dbReference type="OrthoDB" id="10477995at2759"/>
<gene>
    <name evidence="1" type="ORF">BJG266_LOCUS15339</name>
    <name evidence="2" type="ORF">QVE165_LOCUS14589</name>
</gene>
<dbReference type="EMBL" id="CAJNOM010000077">
    <property type="protein sequence ID" value="CAF0994646.1"/>
    <property type="molecule type" value="Genomic_DNA"/>
</dbReference>
<evidence type="ECO:0000313" key="4">
    <source>
        <dbReference type="Proteomes" id="UP000663877"/>
    </source>
</evidence>
<keyword evidence="3" id="KW-1185">Reference proteome</keyword>